<accession>A0A2V3IP21</accession>
<reference evidence="1 2" key="1">
    <citation type="journal article" date="2018" name="Mol. Biol. Evol.">
        <title>Analysis of the draft genome of the red seaweed Gracilariopsis chorda provides insights into genome size evolution in Rhodophyta.</title>
        <authorList>
            <person name="Lee J."/>
            <person name="Yang E.C."/>
            <person name="Graf L."/>
            <person name="Yang J.H."/>
            <person name="Qiu H."/>
            <person name="Zel Zion U."/>
            <person name="Chan C.X."/>
            <person name="Stephens T.G."/>
            <person name="Weber A.P.M."/>
            <person name="Boo G.H."/>
            <person name="Boo S.M."/>
            <person name="Kim K.M."/>
            <person name="Shin Y."/>
            <person name="Jung M."/>
            <person name="Lee S.J."/>
            <person name="Yim H.S."/>
            <person name="Lee J.H."/>
            <person name="Bhattacharya D."/>
            <person name="Yoon H.S."/>
        </authorList>
    </citation>
    <scope>NUCLEOTIDE SEQUENCE [LARGE SCALE GENOMIC DNA]</scope>
    <source>
        <strain evidence="1 2">SKKU-2015</strain>
        <tissue evidence="1">Whole body</tissue>
    </source>
</reference>
<sequence>MAKNYAYCVMRMGALKIDLGSASKGTDIEFDRGRSYEHAANRRNAAMDTKAVKPYQAIDPTSGSCGRHALLRAWLQ</sequence>
<dbReference type="Proteomes" id="UP000247409">
    <property type="component" value="Unassembled WGS sequence"/>
</dbReference>
<proteinExistence type="predicted"/>
<dbReference type="AlphaFoldDB" id="A0A2V3IP21"/>
<keyword evidence="2" id="KW-1185">Reference proteome</keyword>
<dbReference type="EMBL" id="NBIV01000110">
    <property type="protein sequence ID" value="PXF43814.1"/>
    <property type="molecule type" value="Genomic_DNA"/>
</dbReference>
<organism evidence="1 2">
    <name type="scientific">Gracilariopsis chorda</name>
    <dbReference type="NCBI Taxonomy" id="448386"/>
    <lineage>
        <taxon>Eukaryota</taxon>
        <taxon>Rhodophyta</taxon>
        <taxon>Florideophyceae</taxon>
        <taxon>Rhodymeniophycidae</taxon>
        <taxon>Gracilariales</taxon>
        <taxon>Gracilariaceae</taxon>
        <taxon>Gracilariopsis</taxon>
    </lineage>
</organism>
<name>A0A2V3IP21_9FLOR</name>
<gene>
    <name evidence="1" type="ORF">BWQ96_06435</name>
</gene>
<protein>
    <submittedName>
        <fullName evidence="1">Uncharacterized protein</fullName>
    </submittedName>
</protein>
<comment type="caution">
    <text evidence="1">The sequence shown here is derived from an EMBL/GenBank/DDBJ whole genome shotgun (WGS) entry which is preliminary data.</text>
</comment>
<evidence type="ECO:0000313" key="2">
    <source>
        <dbReference type="Proteomes" id="UP000247409"/>
    </source>
</evidence>
<evidence type="ECO:0000313" key="1">
    <source>
        <dbReference type="EMBL" id="PXF43814.1"/>
    </source>
</evidence>